<reference evidence="9 10" key="1">
    <citation type="journal article" date="2018" name="Int. J. Syst. Evol. Microbiol.">
        <title>Zhouia spongiae sp. nov., isolated from a marine sponge.</title>
        <authorList>
            <person name="Zhuang L."/>
            <person name="Lin B."/>
            <person name="Qin F."/>
            <person name="Luo L."/>
        </authorList>
    </citation>
    <scope>NUCLEOTIDE SEQUENCE [LARGE SCALE GENOMIC DNA]</scope>
    <source>
        <strain evidence="9 10">HN-Y44</strain>
    </source>
</reference>
<dbReference type="PANTHER" id="PTHR42755:SF1">
    <property type="entry name" value="3-DEOXY-D-MANNO-OCTULOSONIC ACID TRANSFERASE, MITOCHONDRIAL-RELATED"/>
    <property type="match status" value="1"/>
</dbReference>
<dbReference type="Gene3D" id="3.40.50.2000">
    <property type="entry name" value="Glycogen Phosphorylase B"/>
    <property type="match status" value="1"/>
</dbReference>
<evidence type="ECO:0000313" key="10">
    <source>
        <dbReference type="Proteomes" id="UP000829476"/>
    </source>
</evidence>
<dbReference type="GO" id="GO:0016740">
    <property type="term" value="F:transferase activity"/>
    <property type="evidence" value="ECO:0007669"/>
    <property type="project" value="UniProtKB-KW"/>
</dbReference>
<evidence type="ECO:0000256" key="3">
    <source>
        <dbReference type="ARBA" id="ARBA00019077"/>
    </source>
</evidence>
<evidence type="ECO:0000256" key="7">
    <source>
        <dbReference type="RuleBase" id="RU365103"/>
    </source>
</evidence>
<accession>A0ABY3YP60</accession>
<keyword evidence="4 7" id="KW-0808">Transferase</keyword>
<evidence type="ECO:0000256" key="2">
    <source>
        <dbReference type="ARBA" id="ARBA00012621"/>
    </source>
</evidence>
<comment type="catalytic activity">
    <reaction evidence="6 7">
        <text>lipid IVA (E. coli) + CMP-3-deoxy-beta-D-manno-octulosonate = alpha-Kdo-(2-&gt;6)-lipid IVA (E. coli) + CMP + H(+)</text>
        <dbReference type="Rhea" id="RHEA:28066"/>
        <dbReference type="ChEBI" id="CHEBI:15378"/>
        <dbReference type="ChEBI" id="CHEBI:58603"/>
        <dbReference type="ChEBI" id="CHEBI:60364"/>
        <dbReference type="ChEBI" id="CHEBI:60377"/>
        <dbReference type="ChEBI" id="CHEBI:85987"/>
        <dbReference type="EC" id="2.4.99.12"/>
    </reaction>
</comment>
<evidence type="ECO:0000256" key="1">
    <source>
        <dbReference type="ARBA" id="ARBA00004713"/>
    </source>
</evidence>
<evidence type="ECO:0000256" key="5">
    <source>
        <dbReference type="ARBA" id="ARBA00031445"/>
    </source>
</evidence>
<feature type="domain" description="3-deoxy-D-manno-octulosonic-acid transferase N-terminal" evidence="8">
    <location>
        <begin position="42"/>
        <end position="206"/>
    </location>
</feature>
<comment type="similarity">
    <text evidence="7">Belongs to the glycosyltransferase group 1 family.</text>
</comment>
<dbReference type="InterPro" id="IPR039901">
    <property type="entry name" value="Kdotransferase"/>
</dbReference>
<evidence type="ECO:0000256" key="4">
    <source>
        <dbReference type="ARBA" id="ARBA00022679"/>
    </source>
</evidence>
<dbReference type="RefSeq" id="WP_242937724.1">
    <property type="nucleotide sequence ID" value="NZ_CP094326.1"/>
</dbReference>
<keyword evidence="7" id="KW-0448">Lipopolysaccharide biosynthesis</keyword>
<dbReference type="EC" id="2.4.99.12" evidence="2 7"/>
<protein>
    <recommendedName>
        <fullName evidence="3 7">3-deoxy-D-manno-octulosonic acid transferase</fullName>
        <shortName evidence="7">Kdo transferase</shortName>
        <ecNumber evidence="2 7">2.4.99.12</ecNumber>
    </recommendedName>
    <alternativeName>
        <fullName evidence="5 7">Lipid IV(A) 3-deoxy-D-manno-octulosonic acid transferase</fullName>
    </alternativeName>
</protein>
<evidence type="ECO:0000313" key="9">
    <source>
        <dbReference type="EMBL" id="UNY99324.1"/>
    </source>
</evidence>
<dbReference type="PANTHER" id="PTHR42755">
    <property type="entry name" value="3-DEOXY-MANNO-OCTULOSONATE CYTIDYLYLTRANSFERASE"/>
    <property type="match status" value="1"/>
</dbReference>
<keyword evidence="10" id="KW-1185">Reference proteome</keyword>
<dbReference type="Gene3D" id="3.40.50.11720">
    <property type="entry name" value="3-Deoxy-D-manno-octulosonic-acid transferase, N-terminal domain"/>
    <property type="match status" value="1"/>
</dbReference>
<sequence>MFFIYNVLVVVSGLLLKIIALFNNKIRLFVNGRKNVFETLKKEIAPSDKIIWFHTASLGEFEQGLPVIEEVKKNYPGYKILVTFFSPSGYEVKKKSKAADIISYLPLDTKSNVKRFLDLSQPELAIFVKYEFWPNYLQALLDRRVKTLLISAIFRKDQAFFKWYGTFMRKSLVTFDHFFVQDENSKQLLKKIGFNNTTVSGDTRFDRVDEILERDNTLDFIAEFINGRLCFVAGSTWPEDEELIIKFINESAPGTKFIIAPHNIKPKEIGKLQNSITKSAVLYTKKQNLDLKDYDVLIVDTIGILTKIYSYANIAYVGGGMGDTGLHNTLEPAVFGIPVIIGENYGKFKEAADLVEQGGVFSIKNYSEFNTILKNLLKSTTKRVQKGRLNMEFIQKNKGAKELIGNYIKKEL</sequence>
<dbReference type="Proteomes" id="UP000829476">
    <property type="component" value="Chromosome"/>
</dbReference>
<dbReference type="InterPro" id="IPR007507">
    <property type="entry name" value="Glycos_transf_N"/>
</dbReference>
<organism evidence="9 10">
    <name type="scientific">Zhouia spongiae</name>
    <dbReference type="NCBI Taxonomy" id="2202721"/>
    <lineage>
        <taxon>Bacteria</taxon>
        <taxon>Pseudomonadati</taxon>
        <taxon>Bacteroidota</taxon>
        <taxon>Flavobacteriia</taxon>
        <taxon>Flavobacteriales</taxon>
        <taxon>Flavobacteriaceae</taxon>
        <taxon>Zhouia</taxon>
    </lineage>
</organism>
<comment type="function">
    <text evidence="7">Involved in lipopolysaccharide (LPS) biosynthesis. Catalyzes the transfer of 3-deoxy-D-manno-octulosonate (Kdo) residue(s) from CMP-Kdo to lipid IV(A), the tetraacyldisaccharide-1,4'-bisphosphate precursor of lipid A.</text>
</comment>
<comment type="subcellular location">
    <subcellularLocation>
        <location evidence="7">Cell membrane</location>
    </subcellularLocation>
</comment>
<comment type="pathway">
    <text evidence="1 7">Bacterial outer membrane biogenesis; LPS core biosynthesis.</text>
</comment>
<name>A0ABY3YP60_9FLAO</name>
<proteinExistence type="inferred from homology"/>
<keyword evidence="7" id="KW-1003">Cell membrane</keyword>
<dbReference type="Pfam" id="PF04413">
    <property type="entry name" value="Glycos_transf_N"/>
    <property type="match status" value="1"/>
</dbReference>
<dbReference type="InterPro" id="IPR038107">
    <property type="entry name" value="Glycos_transf_N_sf"/>
</dbReference>
<evidence type="ECO:0000259" key="8">
    <source>
        <dbReference type="Pfam" id="PF04413"/>
    </source>
</evidence>
<evidence type="ECO:0000256" key="6">
    <source>
        <dbReference type="ARBA" id="ARBA00049183"/>
    </source>
</evidence>
<gene>
    <name evidence="9" type="ORF">MQE36_03040</name>
</gene>
<dbReference type="EMBL" id="CP094326">
    <property type="protein sequence ID" value="UNY99324.1"/>
    <property type="molecule type" value="Genomic_DNA"/>
</dbReference>
<keyword evidence="7" id="KW-0472">Membrane</keyword>
<dbReference type="SUPFAM" id="SSF53756">
    <property type="entry name" value="UDP-Glycosyltransferase/glycogen phosphorylase"/>
    <property type="match status" value="1"/>
</dbReference>